<dbReference type="InterPro" id="IPR029058">
    <property type="entry name" value="AB_hydrolase_fold"/>
</dbReference>
<accession>T0ZJ68</accession>
<proteinExistence type="predicted"/>
<reference evidence="2" key="1">
    <citation type="submission" date="2013-08" db="EMBL/GenBank/DDBJ databases">
        <authorList>
            <person name="Mendez C."/>
            <person name="Richter M."/>
            <person name="Ferrer M."/>
            <person name="Sanchez J."/>
        </authorList>
    </citation>
    <scope>NUCLEOTIDE SEQUENCE</scope>
</reference>
<dbReference type="SUPFAM" id="SSF53474">
    <property type="entry name" value="alpha/beta-Hydrolases"/>
    <property type="match status" value="1"/>
</dbReference>
<feature type="non-terminal residue" evidence="2">
    <location>
        <position position="1"/>
    </location>
</feature>
<dbReference type="PANTHER" id="PTHR46623">
    <property type="entry name" value="CARBOXYMETHYLENEBUTENOLIDASE-RELATED"/>
    <property type="match status" value="1"/>
</dbReference>
<dbReference type="Gene3D" id="3.40.50.1820">
    <property type="entry name" value="alpha/beta hydrolase"/>
    <property type="match status" value="1"/>
</dbReference>
<protein>
    <submittedName>
        <fullName evidence="2">Carboxymethylenebutenolidase</fullName>
    </submittedName>
</protein>
<dbReference type="PANTHER" id="PTHR46623:SF6">
    <property type="entry name" value="ALPHA_BETA-HYDROLASES SUPERFAMILY PROTEIN"/>
    <property type="match status" value="1"/>
</dbReference>
<feature type="domain" description="Dienelactone hydrolase" evidence="1">
    <location>
        <begin position="2"/>
        <end position="73"/>
    </location>
</feature>
<gene>
    <name evidence="2" type="ORF">B1A_20479</name>
</gene>
<dbReference type="Pfam" id="PF01738">
    <property type="entry name" value="DLH"/>
    <property type="match status" value="1"/>
</dbReference>
<dbReference type="GO" id="GO:0016787">
    <property type="term" value="F:hydrolase activity"/>
    <property type="evidence" value="ECO:0007669"/>
    <property type="project" value="InterPro"/>
</dbReference>
<evidence type="ECO:0000313" key="2">
    <source>
        <dbReference type="EMBL" id="EQD29875.1"/>
    </source>
</evidence>
<name>T0ZJ68_9ZZZZ</name>
<dbReference type="AlphaFoldDB" id="T0ZJ68"/>
<evidence type="ECO:0000259" key="1">
    <source>
        <dbReference type="Pfam" id="PF01738"/>
    </source>
</evidence>
<reference evidence="2" key="2">
    <citation type="journal article" date="2014" name="ISME J.">
        <title>Microbial stratification in low pH oxic and suboxic macroscopic growths along an acid mine drainage.</title>
        <authorList>
            <person name="Mendez-Garcia C."/>
            <person name="Mesa V."/>
            <person name="Sprenger R.R."/>
            <person name="Richter M."/>
            <person name="Diez M.S."/>
            <person name="Solano J."/>
            <person name="Bargiela R."/>
            <person name="Golyshina O.V."/>
            <person name="Manteca A."/>
            <person name="Ramos J.L."/>
            <person name="Gallego J.R."/>
            <person name="Llorente I."/>
            <person name="Martins Dos Santos V.A."/>
            <person name="Jensen O.N."/>
            <person name="Pelaez A.I."/>
            <person name="Sanchez J."/>
            <person name="Ferrer M."/>
        </authorList>
    </citation>
    <scope>NUCLEOTIDE SEQUENCE</scope>
</reference>
<dbReference type="InterPro" id="IPR002925">
    <property type="entry name" value="Dienelactn_hydro"/>
</dbReference>
<organism evidence="2">
    <name type="scientific">mine drainage metagenome</name>
    <dbReference type="NCBI Taxonomy" id="410659"/>
    <lineage>
        <taxon>unclassified sequences</taxon>
        <taxon>metagenomes</taxon>
        <taxon>ecological metagenomes</taxon>
    </lineage>
</organism>
<dbReference type="InterPro" id="IPR051049">
    <property type="entry name" value="Dienelactone_hydrolase-like"/>
</dbReference>
<comment type="caution">
    <text evidence="2">The sequence shown here is derived from an EMBL/GenBank/DDBJ whole genome shotgun (WGS) entry which is preliminary data.</text>
</comment>
<dbReference type="EMBL" id="AUZX01015113">
    <property type="protein sequence ID" value="EQD29875.1"/>
    <property type="molecule type" value="Genomic_DNA"/>
</dbReference>
<sequence>VDHIKDVCDRFAALGYLALAPDLYHGKVATEPDEAGKYMMALEIDKFAKDLSGAVDELMVRAETSKVGVVGFAWAEAWH</sequence>